<dbReference type="Proteomes" id="UP000183376">
    <property type="component" value="Chromosome I"/>
</dbReference>
<gene>
    <name evidence="1" type="ORF">SAMN04489726_0088</name>
</gene>
<dbReference type="eggNOG" id="COG3500">
    <property type="taxonomic scope" value="Bacteria"/>
</dbReference>
<keyword evidence="2" id="KW-1185">Reference proteome</keyword>
<name>A0A1G9QYC8_ALLAB</name>
<dbReference type="STRING" id="211114.SAMN04489726_0088"/>
<evidence type="ECO:0000313" key="2">
    <source>
        <dbReference type="Proteomes" id="UP000183376"/>
    </source>
</evidence>
<accession>A0A1G9QYC8</accession>
<evidence type="ECO:0008006" key="3">
    <source>
        <dbReference type="Google" id="ProtNLM"/>
    </source>
</evidence>
<dbReference type="EMBL" id="LT629701">
    <property type="protein sequence ID" value="SDM16042.1"/>
    <property type="molecule type" value="Genomic_DNA"/>
</dbReference>
<evidence type="ECO:0000313" key="1">
    <source>
        <dbReference type="EMBL" id="SDM16042.1"/>
    </source>
</evidence>
<reference evidence="1 2" key="1">
    <citation type="submission" date="2016-10" db="EMBL/GenBank/DDBJ databases">
        <authorList>
            <person name="de Groot N.N."/>
        </authorList>
    </citation>
    <scope>NUCLEOTIDE SEQUENCE [LARGE SCALE GENOMIC DNA]</scope>
    <source>
        <strain evidence="1 2">DSM 44149</strain>
    </source>
</reference>
<dbReference type="RefSeq" id="WP_030431869.1">
    <property type="nucleotide sequence ID" value="NZ_JOEF01000022.1"/>
</dbReference>
<proteinExistence type="predicted"/>
<protein>
    <recommendedName>
        <fullName evidence="3">Phage protein D</fullName>
    </recommendedName>
</protein>
<organism evidence="1 2">
    <name type="scientific">Allokutzneria albata</name>
    <name type="common">Kibdelosporangium albatum</name>
    <dbReference type="NCBI Taxonomy" id="211114"/>
    <lineage>
        <taxon>Bacteria</taxon>
        <taxon>Bacillati</taxon>
        <taxon>Actinomycetota</taxon>
        <taxon>Actinomycetes</taxon>
        <taxon>Pseudonocardiales</taxon>
        <taxon>Pseudonocardiaceae</taxon>
        <taxon>Allokutzneria</taxon>
    </lineage>
</organism>
<dbReference type="AlphaFoldDB" id="A0A1G9QYC8"/>
<dbReference type="OrthoDB" id="262740at2"/>
<sequence>MFTDLQVRLLIGKVAVLPAPAELTDALQSIQVITSAGSRSGFRLDFAVSKRSIITGALIPAGVFDPKTRVVLLAIIKGFPHVLMDGVITRQDMSPGNDPAGSTFTVTGEDLSLLMDLTHEHACYPALRPDLAVLKALTKPKYLMYGIAPVTVPPIIPVTPSIMERIPIQSATDLAYVSGLARDVGYTFYVEPGPAPGTSTAYWGPELRVGVPQPALTVNSGTASNVESLSFSYDGLSRVQYTVPITDPLSKLGISIPVPDINLLQPPLAPKPAVTLREKPLEETNKAGFAEAASLALGRAQNVNDAISGQGKVDVLRYGHVLKARSLVSVRGAGIAYDGFYYVKSVTSDIRRGEYKQSFTLSRDGLGPLSPVVQP</sequence>